<proteinExistence type="predicted"/>
<dbReference type="GO" id="GO:0006302">
    <property type="term" value="P:double-strand break repair"/>
    <property type="evidence" value="ECO:0007669"/>
    <property type="project" value="UniProtKB-ARBA"/>
</dbReference>
<comment type="caution">
    <text evidence="2">The sequence shown here is derived from an EMBL/GenBank/DDBJ whole genome shotgun (WGS) entry which is preliminary data.</text>
</comment>
<dbReference type="InterPro" id="IPR019080">
    <property type="entry name" value="YqaJ_viral_recombinase"/>
</dbReference>
<dbReference type="InterPro" id="IPR011335">
    <property type="entry name" value="Restrct_endonuc-II-like"/>
</dbReference>
<dbReference type="Pfam" id="PF09588">
    <property type="entry name" value="YqaJ"/>
    <property type="match status" value="1"/>
</dbReference>
<dbReference type="InterPro" id="IPR011604">
    <property type="entry name" value="PDDEXK-like_dom_sf"/>
</dbReference>
<sequence length="280" mass="32610">MLITAIVDNLERAILRFKTKLRLKRIIKQPTAQFEQRSSNWISERKNIFTASEVACFIKKDKKSVLPYFDAFYSDRVNGNSQDFDKFLNDFLQTNKKLDNGIFTGIGVHKFDDPASVLNKKLNEQSKLKEKKLPQPLVWGTQFEKIALNLYQIKNELKDSEIFQTGLVVHEQYKFLGCSIDVLDLKNSYLVEFKCPFKEKKPFLPDLYAWIQTQIQMEIFDLSRAKIVISQFGEYSDVFTFTNDPETQQYSGIFIQESKSTDEVSCVYPPTEMGYTIFSE</sequence>
<dbReference type="SUPFAM" id="SSF52980">
    <property type="entry name" value="Restriction endonuclease-like"/>
    <property type="match status" value="1"/>
</dbReference>
<evidence type="ECO:0000313" key="2">
    <source>
        <dbReference type="EMBL" id="KAJ3203739.1"/>
    </source>
</evidence>
<name>A0AAD5TU42_9FUNG</name>
<evidence type="ECO:0000313" key="3">
    <source>
        <dbReference type="Proteomes" id="UP001211065"/>
    </source>
</evidence>
<keyword evidence="3" id="KW-1185">Reference proteome</keyword>
<accession>A0AAD5TU42</accession>
<dbReference type="EMBL" id="JADGJW010001386">
    <property type="protein sequence ID" value="KAJ3203739.1"/>
    <property type="molecule type" value="Genomic_DNA"/>
</dbReference>
<dbReference type="PANTHER" id="PTHR46609:SF6">
    <property type="entry name" value="EXONUCLEASE, PHAGE-TYPE_RECB, C-TERMINAL DOMAIN-CONTAINING PROTEIN-RELATED"/>
    <property type="match status" value="1"/>
</dbReference>
<gene>
    <name evidence="2" type="ORF">HK099_001387</name>
</gene>
<reference evidence="2" key="1">
    <citation type="submission" date="2020-05" db="EMBL/GenBank/DDBJ databases">
        <title>Phylogenomic resolution of chytrid fungi.</title>
        <authorList>
            <person name="Stajich J.E."/>
            <person name="Amses K."/>
            <person name="Simmons R."/>
            <person name="Seto K."/>
            <person name="Myers J."/>
            <person name="Bonds A."/>
            <person name="Quandt C.A."/>
            <person name="Barry K."/>
            <person name="Liu P."/>
            <person name="Grigoriev I."/>
            <person name="Longcore J.E."/>
            <person name="James T.Y."/>
        </authorList>
    </citation>
    <scope>NUCLEOTIDE SEQUENCE</scope>
    <source>
        <strain evidence="2">JEL0476</strain>
    </source>
</reference>
<dbReference type="InterPro" id="IPR051703">
    <property type="entry name" value="NF-kappa-B_Signaling_Reg"/>
</dbReference>
<dbReference type="Gene3D" id="3.90.320.10">
    <property type="match status" value="1"/>
</dbReference>
<protein>
    <recommendedName>
        <fullName evidence="1">YqaJ viral recombinase domain-containing protein</fullName>
    </recommendedName>
</protein>
<organism evidence="2 3">
    <name type="scientific">Clydaea vesicula</name>
    <dbReference type="NCBI Taxonomy" id="447962"/>
    <lineage>
        <taxon>Eukaryota</taxon>
        <taxon>Fungi</taxon>
        <taxon>Fungi incertae sedis</taxon>
        <taxon>Chytridiomycota</taxon>
        <taxon>Chytridiomycota incertae sedis</taxon>
        <taxon>Chytridiomycetes</taxon>
        <taxon>Lobulomycetales</taxon>
        <taxon>Lobulomycetaceae</taxon>
        <taxon>Clydaea</taxon>
    </lineage>
</organism>
<dbReference type="AlphaFoldDB" id="A0AAD5TU42"/>
<dbReference type="Proteomes" id="UP001211065">
    <property type="component" value="Unassembled WGS sequence"/>
</dbReference>
<evidence type="ECO:0000259" key="1">
    <source>
        <dbReference type="Pfam" id="PF09588"/>
    </source>
</evidence>
<dbReference type="PANTHER" id="PTHR46609">
    <property type="entry name" value="EXONUCLEASE, PHAGE-TYPE/RECB, C-TERMINAL DOMAIN-CONTAINING PROTEIN"/>
    <property type="match status" value="1"/>
</dbReference>
<feature type="domain" description="YqaJ viral recombinase" evidence="1">
    <location>
        <begin position="112"/>
        <end position="199"/>
    </location>
</feature>